<organism evidence="1 2">
    <name type="scientific">Candidatus Woesebacteria bacterium RIFCSPHIGHO2_01_FULL_38_9</name>
    <dbReference type="NCBI Taxonomy" id="1802492"/>
    <lineage>
        <taxon>Bacteria</taxon>
        <taxon>Candidatus Woeseibacteriota</taxon>
    </lineage>
</organism>
<dbReference type="EMBL" id="MGGE01000040">
    <property type="protein sequence ID" value="OGM20507.1"/>
    <property type="molecule type" value="Genomic_DNA"/>
</dbReference>
<dbReference type="AlphaFoldDB" id="A0A1F7XZM0"/>
<accession>A0A1F7XZM0</accession>
<gene>
    <name evidence="1" type="ORF">A2714_03905</name>
</gene>
<proteinExistence type="predicted"/>
<protein>
    <submittedName>
        <fullName evidence="1">Uncharacterized protein</fullName>
    </submittedName>
</protein>
<name>A0A1F7XZM0_9BACT</name>
<comment type="caution">
    <text evidence="1">The sequence shown here is derived from an EMBL/GenBank/DDBJ whole genome shotgun (WGS) entry which is preliminary data.</text>
</comment>
<dbReference type="Proteomes" id="UP000178419">
    <property type="component" value="Unassembled WGS sequence"/>
</dbReference>
<evidence type="ECO:0000313" key="1">
    <source>
        <dbReference type="EMBL" id="OGM20507.1"/>
    </source>
</evidence>
<reference evidence="1 2" key="1">
    <citation type="journal article" date="2016" name="Nat. Commun.">
        <title>Thousands of microbial genomes shed light on interconnected biogeochemical processes in an aquifer system.</title>
        <authorList>
            <person name="Anantharaman K."/>
            <person name="Brown C.T."/>
            <person name="Hug L.A."/>
            <person name="Sharon I."/>
            <person name="Castelle C.J."/>
            <person name="Probst A.J."/>
            <person name="Thomas B.C."/>
            <person name="Singh A."/>
            <person name="Wilkins M.J."/>
            <person name="Karaoz U."/>
            <person name="Brodie E.L."/>
            <person name="Williams K.H."/>
            <person name="Hubbard S.S."/>
            <person name="Banfield J.F."/>
        </authorList>
    </citation>
    <scope>NUCLEOTIDE SEQUENCE [LARGE SCALE GENOMIC DNA]</scope>
</reference>
<sequence>MKIANIICSTKNDKVVLSGQLILDSGKKHDIYFEVDAEFERYLSKDATPFIPLALPISMRKREDLEVTDASSKVISKTSKIMSILKGWNTGFNRITIKSKSAKKSIRRVSNVGCFFSGGVDSFYTYLKNKKKIDFLIFVHGFDISTQNTDFYKNVQKNIVQISEKEKIKIIRVKTNLRETLEQYFDWDMAHEFGLASVSLFLSRGLGEVYMSCGQTSIGADHHYMTPELDTLWSTETMKVNHYGCTADKIKKLKFLSNFDIVMETLRVCWVNTYGQYNCSECEKCFRNMLALYATNSLEKCKTFEKPINTEKLRKIKVNPYVLRYFVSVLNVLKMKKDRSQIRYALEEFVTNNRHPSSFQKFVRKLRSFVSKLDKTYNHHRLYWFLASRGYA</sequence>
<evidence type="ECO:0000313" key="2">
    <source>
        <dbReference type="Proteomes" id="UP000178419"/>
    </source>
</evidence>